<proteinExistence type="inferred from homology"/>
<evidence type="ECO:0000256" key="2">
    <source>
        <dbReference type="ARBA" id="ARBA00015007"/>
    </source>
</evidence>
<sequence length="258" mass="28385">MTLTDIDQWTVRFMPMPQAPVRLVCFPHAGGAASSFFTLAKALSPRVEVVAIQYPGRQNRRNEPVVDSIHRLADLLGPVMESLRDKPLALFGHSMGAVVAYEVAQAGNFEATRLFASARRAPSTFRRGTVHLGRDRDIIDEIRKLNGTAGRVLDDEEILRSALPVLRGDYKAIETYRPRPGSSIASPITALIGRDDPEVSVAEARAWAAHTTSEFDLRVFEGGHFYNSAKTLELADLIADKVGDQPRHEIARSAAFLP</sequence>
<evidence type="ECO:0000256" key="1">
    <source>
        <dbReference type="ARBA" id="ARBA00007169"/>
    </source>
</evidence>
<dbReference type="InterPro" id="IPR001031">
    <property type="entry name" value="Thioesterase"/>
</dbReference>
<dbReference type="SUPFAM" id="SSF53474">
    <property type="entry name" value="alpha/beta-Hydrolases"/>
    <property type="match status" value="1"/>
</dbReference>
<gene>
    <name evidence="6" type="primary">rifR</name>
    <name evidence="6" type="ORF">NN4_33050</name>
</gene>
<evidence type="ECO:0000256" key="3">
    <source>
        <dbReference type="ARBA" id="ARBA00022801"/>
    </source>
</evidence>
<evidence type="ECO:0000313" key="6">
    <source>
        <dbReference type="EMBL" id="GEM38786.1"/>
    </source>
</evidence>
<dbReference type="RefSeq" id="WP_147131507.1">
    <property type="nucleotide sequence ID" value="NZ_BJXA01000019.1"/>
</dbReference>
<dbReference type="InterPro" id="IPR020802">
    <property type="entry name" value="TesA-like"/>
</dbReference>
<dbReference type="Proteomes" id="UP000321424">
    <property type="component" value="Unassembled WGS sequence"/>
</dbReference>
<comment type="catalytic activity">
    <reaction evidence="4">
        <text>a fatty acyl-CoA + H2O = a fatty acid + CoA + H(+)</text>
        <dbReference type="Rhea" id="RHEA:16781"/>
        <dbReference type="ChEBI" id="CHEBI:15377"/>
        <dbReference type="ChEBI" id="CHEBI:15378"/>
        <dbReference type="ChEBI" id="CHEBI:28868"/>
        <dbReference type="ChEBI" id="CHEBI:57287"/>
        <dbReference type="ChEBI" id="CHEBI:77636"/>
    </reaction>
</comment>
<keyword evidence="3 6" id="KW-0378">Hydrolase</keyword>
<reference evidence="6 7" key="1">
    <citation type="submission" date="2019-07" db="EMBL/GenBank/DDBJ databases">
        <title>Whole genome shotgun sequence of Nocardia ninae NBRC 108245.</title>
        <authorList>
            <person name="Hosoyama A."/>
            <person name="Uohara A."/>
            <person name="Ohji S."/>
            <person name="Ichikawa N."/>
        </authorList>
    </citation>
    <scope>NUCLEOTIDE SEQUENCE [LARGE SCALE GENOMIC DNA]</scope>
    <source>
        <strain evidence="6 7">NBRC 108245</strain>
    </source>
</reference>
<dbReference type="InterPro" id="IPR029058">
    <property type="entry name" value="AB_hydrolase_fold"/>
</dbReference>
<keyword evidence="7" id="KW-1185">Reference proteome</keyword>
<evidence type="ECO:0000313" key="7">
    <source>
        <dbReference type="Proteomes" id="UP000321424"/>
    </source>
</evidence>
<dbReference type="Pfam" id="PF00975">
    <property type="entry name" value="Thioesterase"/>
    <property type="match status" value="1"/>
</dbReference>
<dbReference type="EMBL" id="BJXA01000019">
    <property type="protein sequence ID" value="GEM38786.1"/>
    <property type="molecule type" value="Genomic_DNA"/>
</dbReference>
<dbReference type="Gene3D" id="3.40.50.1820">
    <property type="entry name" value="alpha/beta hydrolase"/>
    <property type="match status" value="1"/>
</dbReference>
<accession>A0A511MFW6</accession>
<dbReference type="GO" id="GO:0016787">
    <property type="term" value="F:hydrolase activity"/>
    <property type="evidence" value="ECO:0007669"/>
    <property type="project" value="UniProtKB-KW"/>
</dbReference>
<dbReference type="SMART" id="SM00824">
    <property type="entry name" value="PKS_TE"/>
    <property type="match status" value="1"/>
</dbReference>
<dbReference type="PANTHER" id="PTHR11487">
    <property type="entry name" value="THIOESTERASE"/>
    <property type="match status" value="1"/>
</dbReference>
<dbReference type="PANTHER" id="PTHR11487:SF0">
    <property type="entry name" value="S-ACYL FATTY ACID SYNTHASE THIOESTERASE, MEDIUM CHAIN"/>
    <property type="match status" value="1"/>
</dbReference>
<protein>
    <recommendedName>
        <fullName evidence="2">Thioesterase TesA</fullName>
    </recommendedName>
</protein>
<comment type="similarity">
    <text evidence="1">Belongs to the thioesterase family.</text>
</comment>
<evidence type="ECO:0000256" key="4">
    <source>
        <dbReference type="ARBA" id="ARBA00024293"/>
    </source>
</evidence>
<organism evidence="6 7">
    <name type="scientific">Nocardia ninae NBRC 108245</name>
    <dbReference type="NCBI Taxonomy" id="1210091"/>
    <lineage>
        <taxon>Bacteria</taxon>
        <taxon>Bacillati</taxon>
        <taxon>Actinomycetota</taxon>
        <taxon>Actinomycetes</taxon>
        <taxon>Mycobacteriales</taxon>
        <taxon>Nocardiaceae</taxon>
        <taxon>Nocardia</taxon>
    </lineage>
</organism>
<feature type="domain" description="Thioesterase TesA-like" evidence="5">
    <location>
        <begin position="24"/>
        <end position="238"/>
    </location>
</feature>
<dbReference type="GO" id="GO:0008610">
    <property type="term" value="P:lipid biosynthetic process"/>
    <property type="evidence" value="ECO:0007669"/>
    <property type="project" value="TreeGrafter"/>
</dbReference>
<dbReference type="InterPro" id="IPR012223">
    <property type="entry name" value="TEII"/>
</dbReference>
<name>A0A511MFW6_9NOCA</name>
<evidence type="ECO:0000259" key="5">
    <source>
        <dbReference type="SMART" id="SM00824"/>
    </source>
</evidence>
<comment type="caution">
    <text evidence="6">The sequence shown here is derived from an EMBL/GenBank/DDBJ whole genome shotgun (WGS) entry which is preliminary data.</text>
</comment>
<dbReference type="OrthoDB" id="8480037at2"/>
<dbReference type="AlphaFoldDB" id="A0A511MFW6"/>